<dbReference type="eggNOG" id="COG1737">
    <property type="taxonomic scope" value="Bacteria"/>
</dbReference>
<evidence type="ECO:0000259" key="1">
    <source>
        <dbReference type="PROSITE" id="PS51071"/>
    </source>
</evidence>
<evidence type="ECO:0000313" key="2">
    <source>
        <dbReference type="EMBL" id="EOH95370.1"/>
    </source>
</evidence>
<proteinExistence type="predicted"/>
<dbReference type="PANTHER" id="PTHR30514">
    <property type="entry name" value="GLUCOKINASE"/>
    <property type="match status" value="1"/>
</dbReference>
<dbReference type="STRING" id="160454.RV10_GL000434"/>
<dbReference type="PATRIC" id="fig|1158607.3.peg.1317"/>
<dbReference type="AlphaFoldDB" id="R2SJH7"/>
<dbReference type="EMBL" id="AJAQ01000011">
    <property type="protein sequence ID" value="EOH95370.1"/>
    <property type="molecule type" value="Genomic_DNA"/>
</dbReference>
<dbReference type="PROSITE" id="PS51071">
    <property type="entry name" value="HTH_RPIR"/>
    <property type="match status" value="1"/>
</dbReference>
<dbReference type="GO" id="GO:1901135">
    <property type="term" value="P:carbohydrate derivative metabolic process"/>
    <property type="evidence" value="ECO:0007669"/>
    <property type="project" value="InterPro"/>
</dbReference>
<dbReference type="Gene3D" id="1.10.10.10">
    <property type="entry name" value="Winged helix-like DNA-binding domain superfamily/Winged helix DNA-binding domain"/>
    <property type="match status" value="1"/>
</dbReference>
<dbReference type="Proteomes" id="UP000013782">
    <property type="component" value="Unassembled WGS sequence"/>
</dbReference>
<dbReference type="GO" id="GO:0097367">
    <property type="term" value="F:carbohydrate derivative binding"/>
    <property type="evidence" value="ECO:0007669"/>
    <property type="project" value="InterPro"/>
</dbReference>
<dbReference type="Pfam" id="PF01380">
    <property type="entry name" value="SIS"/>
    <property type="match status" value="1"/>
</dbReference>
<organism evidence="2 3">
    <name type="scientific">Enterococcus pallens ATCC BAA-351</name>
    <dbReference type="NCBI Taxonomy" id="1158607"/>
    <lineage>
        <taxon>Bacteria</taxon>
        <taxon>Bacillati</taxon>
        <taxon>Bacillota</taxon>
        <taxon>Bacilli</taxon>
        <taxon>Lactobacillales</taxon>
        <taxon>Enterococcaceae</taxon>
        <taxon>Enterococcus</taxon>
    </lineage>
</organism>
<dbReference type="GO" id="GO:0003700">
    <property type="term" value="F:DNA-binding transcription factor activity"/>
    <property type="evidence" value="ECO:0007669"/>
    <property type="project" value="InterPro"/>
</dbReference>
<evidence type="ECO:0000313" key="3">
    <source>
        <dbReference type="Proteomes" id="UP000013782"/>
    </source>
</evidence>
<dbReference type="Pfam" id="PF01418">
    <property type="entry name" value="HTH_6"/>
    <property type="match status" value="1"/>
</dbReference>
<protein>
    <recommendedName>
        <fullName evidence="1">HTH rpiR-type domain-containing protein</fullName>
    </recommendedName>
</protein>
<dbReference type="HOGENOM" id="CLU_055769_6_0_9"/>
<dbReference type="InterPro" id="IPR047640">
    <property type="entry name" value="RpiR-like"/>
</dbReference>
<sequence length="264" mass="30776">MEMRTSVLSLLLRYVNNREKRDNNYHIARAMLDHFDQIPKITIYDLSELCFVSTAAISRFIRQLGFSTFTAFKEACAEKIDITNDYSSKYNAAAPDVYPTFVKQFTENIQDNVQIIANQLDFEQFLRINEYIHQSKDVGVFGLEFASFLAQHFQIKMAELNKYTRIGLTKEEQLTAAQEMAEGSTVLIFSLEGGYFYYNEKILDILKEKKTKIIVFTLNKTAMIERTADEIVLCGTHNENTEGRLSILYIMELLIYQYFLHYHH</sequence>
<dbReference type="OrthoDB" id="1648815at2"/>
<dbReference type="InterPro" id="IPR000281">
    <property type="entry name" value="HTH_RpiR"/>
</dbReference>
<accession>R2SJH7</accession>
<dbReference type="InterPro" id="IPR036388">
    <property type="entry name" value="WH-like_DNA-bd_sf"/>
</dbReference>
<dbReference type="Gene3D" id="3.40.50.10490">
    <property type="entry name" value="Glucose-6-phosphate isomerase like protein, domain 1"/>
    <property type="match status" value="1"/>
</dbReference>
<name>R2SJH7_9ENTE</name>
<comment type="caution">
    <text evidence="2">The sequence shown here is derived from an EMBL/GenBank/DDBJ whole genome shotgun (WGS) entry which is preliminary data.</text>
</comment>
<dbReference type="PANTHER" id="PTHR30514:SF21">
    <property type="entry name" value="RPIR-FAMILY TRANSCRIPTIONAL REGULATOR"/>
    <property type="match status" value="1"/>
</dbReference>
<dbReference type="InterPro" id="IPR001347">
    <property type="entry name" value="SIS_dom"/>
</dbReference>
<dbReference type="RefSeq" id="WP_010756362.1">
    <property type="nucleotide sequence ID" value="NZ_ASWD01000002.1"/>
</dbReference>
<dbReference type="InterPro" id="IPR046348">
    <property type="entry name" value="SIS_dom_sf"/>
</dbReference>
<gene>
    <name evidence="2" type="ORF">UAU_01332</name>
</gene>
<feature type="domain" description="HTH rpiR-type" evidence="1">
    <location>
        <begin position="7"/>
        <end position="83"/>
    </location>
</feature>
<dbReference type="SUPFAM" id="SSF53697">
    <property type="entry name" value="SIS domain"/>
    <property type="match status" value="1"/>
</dbReference>
<dbReference type="SUPFAM" id="SSF46689">
    <property type="entry name" value="Homeodomain-like"/>
    <property type="match status" value="1"/>
</dbReference>
<reference evidence="2 3" key="1">
    <citation type="submission" date="2013-02" db="EMBL/GenBank/DDBJ databases">
        <title>The Genome Sequence of Enterococcus pallens BAA-351.</title>
        <authorList>
            <consortium name="The Broad Institute Genome Sequencing Platform"/>
            <consortium name="The Broad Institute Genome Sequencing Center for Infectious Disease"/>
            <person name="Earl A.M."/>
            <person name="Gilmore M.S."/>
            <person name="Lebreton F."/>
            <person name="Walker B."/>
            <person name="Young S.K."/>
            <person name="Zeng Q."/>
            <person name="Gargeya S."/>
            <person name="Fitzgerald M."/>
            <person name="Haas B."/>
            <person name="Abouelleil A."/>
            <person name="Alvarado L."/>
            <person name="Arachchi H.M."/>
            <person name="Berlin A.M."/>
            <person name="Chapman S.B."/>
            <person name="Dewar J."/>
            <person name="Goldberg J."/>
            <person name="Griggs A."/>
            <person name="Gujja S."/>
            <person name="Hansen M."/>
            <person name="Howarth C."/>
            <person name="Imamovic A."/>
            <person name="Larimer J."/>
            <person name="McCowan C."/>
            <person name="Murphy C."/>
            <person name="Neiman D."/>
            <person name="Pearson M."/>
            <person name="Priest M."/>
            <person name="Roberts A."/>
            <person name="Saif S."/>
            <person name="Shea T."/>
            <person name="Sisk P."/>
            <person name="Sykes S."/>
            <person name="Wortman J."/>
            <person name="Nusbaum C."/>
            <person name="Birren B."/>
        </authorList>
    </citation>
    <scope>NUCLEOTIDE SEQUENCE [LARGE SCALE GENOMIC DNA]</scope>
    <source>
        <strain evidence="2 3">ATCC BAA-351</strain>
    </source>
</reference>
<dbReference type="InterPro" id="IPR009057">
    <property type="entry name" value="Homeodomain-like_sf"/>
</dbReference>
<keyword evidence="3" id="KW-1185">Reference proteome</keyword>
<dbReference type="GO" id="GO:0003677">
    <property type="term" value="F:DNA binding"/>
    <property type="evidence" value="ECO:0007669"/>
    <property type="project" value="InterPro"/>
</dbReference>